<proteinExistence type="predicted"/>
<reference evidence="1" key="2">
    <citation type="journal article" date="2015" name="Data Brief">
        <title>Shoot transcriptome of the giant reed, Arundo donax.</title>
        <authorList>
            <person name="Barrero R.A."/>
            <person name="Guerrero F.D."/>
            <person name="Moolhuijzen P."/>
            <person name="Goolsby J.A."/>
            <person name="Tidwell J."/>
            <person name="Bellgard S.E."/>
            <person name="Bellgard M.I."/>
        </authorList>
    </citation>
    <scope>NUCLEOTIDE SEQUENCE</scope>
    <source>
        <tissue evidence="1">Shoot tissue taken approximately 20 cm above the soil surface</tissue>
    </source>
</reference>
<organism evidence="1">
    <name type="scientific">Arundo donax</name>
    <name type="common">Giant reed</name>
    <name type="synonym">Donax arundinaceus</name>
    <dbReference type="NCBI Taxonomy" id="35708"/>
    <lineage>
        <taxon>Eukaryota</taxon>
        <taxon>Viridiplantae</taxon>
        <taxon>Streptophyta</taxon>
        <taxon>Embryophyta</taxon>
        <taxon>Tracheophyta</taxon>
        <taxon>Spermatophyta</taxon>
        <taxon>Magnoliopsida</taxon>
        <taxon>Liliopsida</taxon>
        <taxon>Poales</taxon>
        <taxon>Poaceae</taxon>
        <taxon>PACMAD clade</taxon>
        <taxon>Arundinoideae</taxon>
        <taxon>Arundineae</taxon>
        <taxon>Arundo</taxon>
    </lineage>
</organism>
<sequence length="20" mass="2268">MSRCRVISTNTEPLTPDFSL</sequence>
<protein>
    <submittedName>
        <fullName evidence="1">Uncharacterized protein</fullName>
    </submittedName>
</protein>
<evidence type="ECO:0000313" key="1">
    <source>
        <dbReference type="EMBL" id="JAD36228.1"/>
    </source>
</evidence>
<dbReference type="EMBL" id="GBRH01261667">
    <property type="protein sequence ID" value="JAD36228.1"/>
    <property type="molecule type" value="Transcribed_RNA"/>
</dbReference>
<accession>A0A0A8ZEZ3</accession>
<reference evidence="1" key="1">
    <citation type="submission" date="2014-09" db="EMBL/GenBank/DDBJ databases">
        <authorList>
            <person name="Magalhaes I.L.F."/>
            <person name="Oliveira U."/>
            <person name="Santos F.R."/>
            <person name="Vidigal T.H.D.A."/>
            <person name="Brescovit A.D."/>
            <person name="Santos A.J."/>
        </authorList>
    </citation>
    <scope>NUCLEOTIDE SEQUENCE</scope>
    <source>
        <tissue evidence="1">Shoot tissue taken approximately 20 cm above the soil surface</tissue>
    </source>
</reference>
<name>A0A0A8ZEZ3_ARUDO</name>
<dbReference type="AlphaFoldDB" id="A0A0A8ZEZ3"/>